<evidence type="ECO:0000313" key="4">
    <source>
        <dbReference type="Proteomes" id="UP001155145"/>
    </source>
</evidence>
<accession>A0A9X1MAM7</accession>
<reference evidence="1" key="1">
    <citation type="submission" date="2021-10" db="EMBL/GenBank/DDBJ databases">
        <title>Novel species in genus Arthrobacter.</title>
        <authorList>
            <person name="Liu Y."/>
        </authorList>
    </citation>
    <scope>NUCLEOTIDE SEQUENCE</scope>
    <source>
        <strain evidence="1">Zg-Y462</strain>
        <strain evidence="3">zg-Y462</strain>
    </source>
</reference>
<sequence>MPQHPDPAGPAARPEAVSGTVAATALGSWPGNDPVESSRVIRGELGAPHLPFLAELPQRGPGADPVGRSASLLVDIFVDTQPHGWRLVERPGKDHRRAVSLLNQDINALADVAGEHPGGDLKISLRGPLSLAANLYLHNGERALSDAGARRDLLQSLVAGVGSYISRAASSVPGAQITIQVDEPEIAAVLGGGIPTASGYRTLRSVPSSEVSAAWEQMCSAITAAGADTVFALPRADAFGPLRKGTKSPFELARQAGAQGVALAADSLTARDWEGIAEAVEDGDRVWLGILPVPREGGELPQVTRLVESVLRPWNKLGLPAASLPALRLTPASGLADVSPETARRVLTRLTGTAAALDQVVGEG</sequence>
<organism evidence="1 4">
    <name type="scientific">Arthrobacter zhangbolii</name>
    <dbReference type="NCBI Taxonomy" id="2886936"/>
    <lineage>
        <taxon>Bacteria</taxon>
        <taxon>Bacillati</taxon>
        <taxon>Actinomycetota</taxon>
        <taxon>Actinomycetes</taxon>
        <taxon>Micrococcales</taxon>
        <taxon>Micrococcaceae</taxon>
        <taxon>Arthrobacter</taxon>
    </lineage>
</organism>
<dbReference type="RefSeq" id="WP_227929575.1">
    <property type="nucleotide sequence ID" value="NZ_CP094984.1"/>
</dbReference>
<dbReference type="AlphaFoldDB" id="A0A9X1MAM7"/>
<dbReference type="EMBL" id="JAJFZT010000010">
    <property type="protein sequence ID" value="MCC3273995.1"/>
    <property type="molecule type" value="Genomic_DNA"/>
</dbReference>
<dbReference type="InterPro" id="IPR038071">
    <property type="entry name" value="UROD/MetE-like_sf"/>
</dbReference>
<evidence type="ECO:0000313" key="3">
    <source>
        <dbReference type="Proteomes" id="UP000829758"/>
    </source>
</evidence>
<keyword evidence="3" id="KW-1185">Reference proteome</keyword>
<gene>
    <name evidence="1" type="ORF">LJ755_14820</name>
    <name evidence="2" type="ORF">MUK71_11750</name>
</gene>
<evidence type="ECO:0000313" key="1">
    <source>
        <dbReference type="EMBL" id="MCC3273995.1"/>
    </source>
</evidence>
<evidence type="ECO:0000313" key="2">
    <source>
        <dbReference type="EMBL" id="UON91276.1"/>
    </source>
</evidence>
<dbReference type="Proteomes" id="UP001155145">
    <property type="component" value="Unassembled WGS sequence"/>
</dbReference>
<dbReference type="SUPFAM" id="SSF51726">
    <property type="entry name" value="UROD/MetE-like"/>
    <property type="match status" value="1"/>
</dbReference>
<name>A0A9X1MAM7_9MICC</name>
<dbReference type="Gene3D" id="3.20.20.210">
    <property type="match status" value="1"/>
</dbReference>
<proteinExistence type="predicted"/>
<protein>
    <recommendedName>
        <fullName evidence="5">Cobalamin-independent methionine synthase MetE C-terminal/archaeal domain-containing protein</fullName>
    </recommendedName>
</protein>
<evidence type="ECO:0008006" key="5">
    <source>
        <dbReference type="Google" id="ProtNLM"/>
    </source>
</evidence>
<dbReference type="EMBL" id="CP094984">
    <property type="protein sequence ID" value="UON91276.1"/>
    <property type="molecule type" value="Genomic_DNA"/>
</dbReference>
<dbReference type="Proteomes" id="UP000829758">
    <property type="component" value="Chromosome"/>
</dbReference>